<dbReference type="AlphaFoldDB" id="A0A0J0XG52"/>
<organism evidence="2 3">
    <name type="scientific">Cutaneotrichosporon oleaginosum</name>
    <dbReference type="NCBI Taxonomy" id="879819"/>
    <lineage>
        <taxon>Eukaryota</taxon>
        <taxon>Fungi</taxon>
        <taxon>Dikarya</taxon>
        <taxon>Basidiomycota</taxon>
        <taxon>Agaricomycotina</taxon>
        <taxon>Tremellomycetes</taxon>
        <taxon>Trichosporonales</taxon>
        <taxon>Trichosporonaceae</taxon>
        <taxon>Cutaneotrichosporon</taxon>
    </lineage>
</organism>
<dbReference type="GeneID" id="28980283"/>
<evidence type="ECO:0000313" key="2">
    <source>
        <dbReference type="EMBL" id="KLT40026.1"/>
    </source>
</evidence>
<keyword evidence="3" id="KW-1185">Reference proteome</keyword>
<dbReference type="EMBL" id="KQ087243">
    <property type="protein sequence ID" value="KLT40026.1"/>
    <property type="molecule type" value="Genomic_DNA"/>
</dbReference>
<dbReference type="RefSeq" id="XP_018276517.1">
    <property type="nucleotide sequence ID" value="XM_018419680.1"/>
</dbReference>
<accession>A0A0J0XG52</accession>
<gene>
    <name evidence="2" type="ORF">CC85DRAFT_165025</name>
</gene>
<dbReference type="Proteomes" id="UP000053611">
    <property type="component" value="Unassembled WGS sequence"/>
</dbReference>
<evidence type="ECO:0000313" key="3">
    <source>
        <dbReference type="Proteomes" id="UP000053611"/>
    </source>
</evidence>
<feature type="region of interest" description="Disordered" evidence="1">
    <location>
        <begin position="1"/>
        <end position="27"/>
    </location>
</feature>
<proteinExistence type="predicted"/>
<feature type="compositionally biased region" description="Basic residues" evidence="1">
    <location>
        <begin position="1"/>
        <end position="10"/>
    </location>
</feature>
<feature type="region of interest" description="Disordered" evidence="1">
    <location>
        <begin position="81"/>
        <end position="105"/>
    </location>
</feature>
<sequence>MSDRVRRRHWVTSTEGREDEAKSGKSRAKRVALALSSHAELTMLTISLPHPTCLPAGPLSPPACPYRPPAQAHPRKVAASAACQHDHRTEPRARRGPRVEIMWGP</sequence>
<name>A0A0J0XG52_9TREE</name>
<protein>
    <submittedName>
        <fullName evidence="2">Uncharacterized protein</fullName>
    </submittedName>
</protein>
<reference evidence="2 3" key="1">
    <citation type="submission" date="2015-03" db="EMBL/GenBank/DDBJ databases">
        <title>Genomics and transcriptomics of the oil-accumulating basidiomycete yeast T. oleaginosus allow insights into substrate utilization and the diverse evolutionary trajectories of mating systems in fungi.</title>
        <authorList>
            <consortium name="DOE Joint Genome Institute"/>
            <person name="Kourist R."/>
            <person name="Kracht O."/>
            <person name="Bracharz F."/>
            <person name="Lipzen A."/>
            <person name="Nolan M."/>
            <person name="Ohm R."/>
            <person name="Grigoriev I."/>
            <person name="Sun S."/>
            <person name="Heitman J."/>
            <person name="Bruck T."/>
            <person name="Nowrousian M."/>
        </authorList>
    </citation>
    <scope>NUCLEOTIDE SEQUENCE [LARGE SCALE GENOMIC DNA]</scope>
    <source>
        <strain evidence="2 3">IBC0246</strain>
    </source>
</reference>
<evidence type="ECO:0000256" key="1">
    <source>
        <dbReference type="SAM" id="MobiDB-lite"/>
    </source>
</evidence>
<feature type="compositionally biased region" description="Basic and acidic residues" evidence="1">
    <location>
        <begin position="84"/>
        <end position="93"/>
    </location>
</feature>